<dbReference type="Pfam" id="PF00067">
    <property type="entry name" value="p450"/>
    <property type="match status" value="1"/>
</dbReference>
<comment type="cofactor">
    <cofactor evidence="1 3">
        <name>heme</name>
        <dbReference type="ChEBI" id="CHEBI:30413"/>
    </cofactor>
</comment>
<evidence type="ECO:0000256" key="2">
    <source>
        <dbReference type="ARBA" id="ARBA00010617"/>
    </source>
</evidence>
<dbReference type="InterPro" id="IPR036396">
    <property type="entry name" value="Cyt_P450_sf"/>
</dbReference>
<evidence type="ECO:0000256" key="4">
    <source>
        <dbReference type="RuleBase" id="RU000461"/>
    </source>
</evidence>
<dbReference type="InterPro" id="IPR002401">
    <property type="entry name" value="Cyt_P450_E_grp-I"/>
</dbReference>
<dbReference type="GO" id="GO:0005506">
    <property type="term" value="F:iron ion binding"/>
    <property type="evidence" value="ECO:0007669"/>
    <property type="project" value="InterPro"/>
</dbReference>
<keyword evidence="4" id="KW-0503">Monooxygenase</keyword>
<dbReference type="PRINTS" id="PR00385">
    <property type="entry name" value="P450"/>
</dbReference>
<dbReference type="SUPFAM" id="SSF48264">
    <property type="entry name" value="Cytochrome P450"/>
    <property type="match status" value="1"/>
</dbReference>
<evidence type="ECO:0000256" key="3">
    <source>
        <dbReference type="PIRSR" id="PIRSR602401-1"/>
    </source>
</evidence>
<keyword evidence="3 4" id="KW-0349">Heme</keyword>
<gene>
    <name evidence="6" type="ORF">Rsub_07534</name>
</gene>
<keyword evidence="3 4" id="KW-0479">Metal-binding</keyword>
<sequence>MAAQLLTTPARWLALPAAAAATAAGPGGGGPVWLAWETAAAAAAVAALLLAWRALVRHSSGDLDRMPGPWRSALPIVGNVLDCLRPDFHRVIADWADQYGGIYRMKFLWRDTVVVTDPTALAAIMGRGEGAMDKASAVYAPINMMCDPHRNANMLTSPSDDKWKAVRKGVAVSFAFQNIKKKFPLLVDRVNELIARVAAQGPEASIDVDQAALRVTLDIIGLAGFGHDYESVKQDKPAYDHLLRVLPRCFTEVMLRLVNPARDFAPGLFKGGPKGAAAFAEFQRQMRFLLEKVKADGEPDEANCDIGAQVWRVLRDHPEISEDRMLSEIGMLFVEGFETTGHTTSWALLQIATHPEVQSAIASELDCLGLLHKPDCPPPRELDLDDLKRLPYLTAALKEAMRMLPVVSIMGRVAGRAARVGPYAVPAGTIVATPLFAIHNSKHNWDAPHEFRPDRWAGVPVETFVCGSQPAAPQPAGAAAAGAGAAAAQQPEAGGKRGIAFMPFSEGPRNCVGQSLARVEVMTLLAKLLGSFQIELAPEMGGPAGVRARESTHLTLQTAGTKGIRCHLRPRSEHVAGAGGVSPAAAAPPGAARRRSTAALKAGPRQPPLLRPHPHLPAELQERLGRFLRQLDAGALPPPSPTGSLCGSDACGGGSTVSIAPSDSASYCCVGGGAGGGGGAPRWSGASRGT</sequence>
<reference evidence="6 7" key="1">
    <citation type="journal article" date="2018" name="Sci. Rep.">
        <title>Raphidocelis subcapitata (=Pseudokirchneriella subcapitata) provides an insight into genome evolution and environmental adaptations in the Sphaeropleales.</title>
        <authorList>
            <person name="Suzuki S."/>
            <person name="Yamaguchi H."/>
            <person name="Nakajima N."/>
            <person name="Kawachi M."/>
        </authorList>
    </citation>
    <scope>NUCLEOTIDE SEQUENCE [LARGE SCALE GENOMIC DNA]</scope>
    <source>
        <strain evidence="6 7">NIES-35</strain>
    </source>
</reference>
<comment type="similarity">
    <text evidence="2 4">Belongs to the cytochrome P450 family.</text>
</comment>
<evidence type="ECO:0000313" key="6">
    <source>
        <dbReference type="EMBL" id="GBF95033.1"/>
    </source>
</evidence>
<evidence type="ECO:0000313" key="7">
    <source>
        <dbReference type="Proteomes" id="UP000247498"/>
    </source>
</evidence>
<dbReference type="InterPro" id="IPR017972">
    <property type="entry name" value="Cyt_P450_CS"/>
</dbReference>
<dbReference type="PANTHER" id="PTHR24305:SF166">
    <property type="entry name" value="CYTOCHROME P450 12A4, MITOCHONDRIAL-RELATED"/>
    <property type="match status" value="1"/>
</dbReference>
<dbReference type="GO" id="GO:0016705">
    <property type="term" value="F:oxidoreductase activity, acting on paired donors, with incorporation or reduction of molecular oxygen"/>
    <property type="evidence" value="ECO:0007669"/>
    <property type="project" value="InterPro"/>
</dbReference>
<dbReference type="GO" id="GO:0004497">
    <property type="term" value="F:monooxygenase activity"/>
    <property type="evidence" value="ECO:0007669"/>
    <property type="project" value="UniProtKB-KW"/>
</dbReference>
<feature type="binding site" description="axial binding residue" evidence="3">
    <location>
        <position position="511"/>
    </location>
    <ligand>
        <name>heme</name>
        <dbReference type="ChEBI" id="CHEBI:30413"/>
    </ligand>
    <ligandPart>
        <name>Fe</name>
        <dbReference type="ChEBI" id="CHEBI:18248"/>
    </ligandPart>
</feature>
<dbReference type="PANTHER" id="PTHR24305">
    <property type="entry name" value="CYTOCHROME P450"/>
    <property type="match status" value="1"/>
</dbReference>
<feature type="compositionally biased region" description="Low complexity" evidence="5">
    <location>
        <begin position="581"/>
        <end position="591"/>
    </location>
</feature>
<dbReference type="GO" id="GO:0020037">
    <property type="term" value="F:heme binding"/>
    <property type="evidence" value="ECO:0007669"/>
    <property type="project" value="InterPro"/>
</dbReference>
<dbReference type="EMBL" id="BDRX01000059">
    <property type="protein sequence ID" value="GBF95033.1"/>
    <property type="molecule type" value="Genomic_DNA"/>
</dbReference>
<dbReference type="InterPro" id="IPR050121">
    <property type="entry name" value="Cytochrome_P450_monoxygenase"/>
</dbReference>
<keyword evidence="3 4" id="KW-0408">Iron</keyword>
<dbReference type="PRINTS" id="PR00463">
    <property type="entry name" value="EP450I"/>
</dbReference>
<dbReference type="AlphaFoldDB" id="A0A2V0PAV6"/>
<dbReference type="Proteomes" id="UP000247498">
    <property type="component" value="Unassembled WGS sequence"/>
</dbReference>
<proteinExistence type="inferred from homology"/>
<dbReference type="InterPro" id="IPR001128">
    <property type="entry name" value="Cyt_P450"/>
</dbReference>
<organism evidence="6 7">
    <name type="scientific">Raphidocelis subcapitata</name>
    <dbReference type="NCBI Taxonomy" id="307507"/>
    <lineage>
        <taxon>Eukaryota</taxon>
        <taxon>Viridiplantae</taxon>
        <taxon>Chlorophyta</taxon>
        <taxon>core chlorophytes</taxon>
        <taxon>Chlorophyceae</taxon>
        <taxon>CS clade</taxon>
        <taxon>Sphaeropleales</taxon>
        <taxon>Selenastraceae</taxon>
        <taxon>Raphidocelis</taxon>
    </lineage>
</organism>
<accession>A0A2V0PAV6</accession>
<dbReference type="Gene3D" id="1.10.630.10">
    <property type="entry name" value="Cytochrome P450"/>
    <property type="match status" value="1"/>
</dbReference>
<evidence type="ECO:0000256" key="1">
    <source>
        <dbReference type="ARBA" id="ARBA00001971"/>
    </source>
</evidence>
<dbReference type="STRING" id="307507.A0A2V0PAV6"/>
<feature type="region of interest" description="Disordered" evidence="5">
    <location>
        <begin position="574"/>
        <end position="614"/>
    </location>
</feature>
<dbReference type="PROSITE" id="PS00086">
    <property type="entry name" value="CYTOCHROME_P450"/>
    <property type="match status" value="1"/>
</dbReference>
<keyword evidence="7" id="KW-1185">Reference proteome</keyword>
<dbReference type="OrthoDB" id="6764281at2759"/>
<keyword evidence="4" id="KW-0560">Oxidoreductase</keyword>
<protein>
    <submittedName>
        <fullName evidence="6">Cytochrome P450</fullName>
    </submittedName>
</protein>
<comment type="caution">
    <text evidence="6">The sequence shown here is derived from an EMBL/GenBank/DDBJ whole genome shotgun (WGS) entry which is preliminary data.</text>
</comment>
<dbReference type="FunCoup" id="A0A2V0PAV6">
    <property type="interactions" value="181"/>
</dbReference>
<name>A0A2V0PAV6_9CHLO</name>
<dbReference type="InParanoid" id="A0A2V0PAV6"/>
<evidence type="ECO:0000256" key="5">
    <source>
        <dbReference type="SAM" id="MobiDB-lite"/>
    </source>
</evidence>
<dbReference type="CDD" id="cd00302">
    <property type="entry name" value="cytochrome_P450"/>
    <property type="match status" value="1"/>
</dbReference>